<dbReference type="AlphaFoldDB" id="X1A3E2"/>
<comment type="caution">
    <text evidence="1">The sequence shown here is derived from an EMBL/GenBank/DDBJ whole genome shotgun (WGS) entry which is preliminary data.</text>
</comment>
<organism evidence="1">
    <name type="scientific">marine sediment metagenome</name>
    <dbReference type="NCBI Taxonomy" id="412755"/>
    <lineage>
        <taxon>unclassified sequences</taxon>
        <taxon>metagenomes</taxon>
        <taxon>ecological metagenomes</taxon>
    </lineage>
</organism>
<proteinExistence type="predicted"/>
<evidence type="ECO:0000313" key="1">
    <source>
        <dbReference type="EMBL" id="GAG76590.1"/>
    </source>
</evidence>
<protein>
    <submittedName>
        <fullName evidence="1">Uncharacterized protein</fullName>
    </submittedName>
</protein>
<sequence length="71" mass="8118">SKHTIMGTIEITENNWIWDANLKELDLVFLDKVNPNSAITFKRHLKGADSCEKHISNHAKFLKCLKAVNQV</sequence>
<name>X1A3E2_9ZZZZ</name>
<gene>
    <name evidence="1" type="ORF">S01H4_29122</name>
</gene>
<reference evidence="1" key="1">
    <citation type="journal article" date="2014" name="Front. Microbiol.">
        <title>High frequency of phylogenetically diverse reductive dehalogenase-homologous genes in deep subseafloor sedimentary metagenomes.</title>
        <authorList>
            <person name="Kawai M."/>
            <person name="Futagami T."/>
            <person name="Toyoda A."/>
            <person name="Takaki Y."/>
            <person name="Nishi S."/>
            <person name="Hori S."/>
            <person name="Arai W."/>
            <person name="Tsubouchi T."/>
            <person name="Morono Y."/>
            <person name="Uchiyama I."/>
            <person name="Ito T."/>
            <person name="Fujiyama A."/>
            <person name="Inagaki F."/>
            <person name="Takami H."/>
        </authorList>
    </citation>
    <scope>NUCLEOTIDE SEQUENCE</scope>
    <source>
        <strain evidence="1">Expedition CK06-06</strain>
    </source>
</reference>
<dbReference type="EMBL" id="BART01014718">
    <property type="protein sequence ID" value="GAG76590.1"/>
    <property type="molecule type" value="Genomic_DNA"/>
</dbReference>
<feature type="non-terminal residue" evidence="1">
    <location>
        <position position="1"/>
    </location>
</feature>
<accession>X1A3E2</accession>